<gene>
    <name evidence="2" type="ORF">SAMN05216276_105311</name>
</gene>
<organism evidence="2 3">
    <name type="scientific">Streptosporangium subroseum</name>
    <dbReference type="NCBI Taxonomy" id="106412"/>
    <lineage>
        <taxon>Bacteria</taxon>
        <taxon>Bacillati</taxon>
        <taxon>Actinomycetota</taxon>
        <taxon>Actinomycetes</taxon>
        <taxon>Streptosporangiales</taxon>
        <taxon>Streptosporangiaceae</taxon>
        <taxon>Streptosporangium</taxon>
    </lineage>
</organism>
<dbReference type="OrthoDB" id="9811812at2"/>
<dbReference type="RefSeq" id="WP_089211747.1">
    <property type="nucleotide sequence ID" value="NZ_FZOD01000053.1"/>
</dbReference>
<dbReference type="InterPro" id="IPR014922">
    <property type="entry name" value="YdhG-like"/>
</dbReference>
<dbReference type="EMBL" id="FZOD01000053">
    <property type="protein sequence ID" value="SNT51095.1"/>
    <property type="molecule type" value="Genomic_DNA"/>
</dbReference>
<dbReference type="Proteomes" id="UP000198282">
    <property type="component" value="Unassembled WGS sequence"/>
</dbReference>
<protein>
    <recommendedName>
        <fullName evidence="1">YdhG-like domain-containing protein</fullName>
    </recommendedName>
</protein>
<keyword evidence="3" id="KW-1185">Reference proteome</keyword>
<evidence type="ECO:0000313" key="3">
    <source>
        <dbReference type="Proteomes" id="UP000198282"/>
    </source>
</evidence>
<evidence type="ECO:0000259" key="1">
    <source>
        <dbReference type="Pfam" id="PF08818"/>
    </source>
</evidence>
<evidence type="ECO:0000313" key="2">
    <source>
        <dbReference type="EMBL" id="SNT51095.1"/>
    </source>
</evidence>
<accession>A0A239N865</accession>
<dbReference type="Gene3D" id="3.90.1150.200">
    <property type="match status" value="1"/>
</dbReference>
<proteinExistence type="predicted"/>
<dbReference type="AlphaFoldDB" id="A0A239N865"/>
<sequence>MNDEVTQYINGKQPWQIAVFEKLRAMIMETVPTVEERLQYGKPHYLKNGHYAAVVAVSKDKVSFMVFNATDIPVVAGFIRAMGNGDRKTVDIKEEQEVDYKELAVILEKTSAAL</sequence>
<feature type="domain" description="YdhG-like" evidence="1">
    <location>
        <begin position="18"/>
        <end position="109"/>
    </location>
</feature>
<dbReference type="SUPFAM" id="SSF159888">
    <property type="entry name" value="YdhG-like"/>
    <property type="match status" value="1"/>
</dbReference>
<reference evidence="2 3" key="1">
    <citation type="submission" date="2017-06" db="EMBL/GenBank/DDBJ databases">
        <authorList>
            <person name="Kim H.J."/>
            <person name="Triplett B.A."/>
        </authorList>
    </citation>
    <scope>NUCLEOTIDE SEQUENCE [LARGE SCALE GENOMIC DNA]</scope>
    <source>
        <strain evidence="2 3">CGMCC 4.2132</strain>
    </source>
</reference>
<name>A0A239N865_9ACTN</name>
<dbReference type="Pfam" id="PF08818">
    <property type="entry name" value="DUF1801"/>
    <property type="match status" value="1"/>
</dbReference>